<name>A0A565CLK6_9BRAS</name>
<dbReference type="InterPro" id="IPR053781">
    <property type="entry name" value="F-box_AtFBL13-like"/>
</dbReference>
<dbReference type="PANTHER" id="PTHR31293:SF12">
    <property type="entry name" value="RNI-LIKE SUPERFAMILY PROTEIN"/>
    <property type="match status" value="1"/>
</dbReference>
<comment type="caution">
    <text evidence="2">The sequence shown here is derived from an EMBL/GenBank/DDBJ whole genome shotgun (WGS) entry which is preliminary data.</text>
</comment>
<dbReference type="InterPro" id="IPR055294">
    <property type="entry name" value="FBL60-like"/>
</dbReference>
<evidence type="ECO:0000259" key="1">
    <source>
        <dbReference type="PROSITE" id="PS50181"/>
    </source>
</evidence>
<evidence type="ECO:0000313" key="3">
    <source>
        <dbReference type="Proteomes" id="UP000489600"/>
    </source>
</evidence>
<dbReference type="InterPro" id="IPR001810">
    <property type="entry name" value="F-box_dom"/>
</dbReference>
<evidence type="ECO:0000313" key="2">
    <source>
        <dbReference type="EMBL" id="VVB14608.1"/>
    </source>
</evidence>
<gene>
    <name evidence="2" type="ORF">ANE_LOCUS25052</name>
</gene>
<dbReference type="PANTHER" id="PTHR31293">
    <property type="entry name" value="RNI-LIKE SUPERFAMILY PROTEIN"/>
    <property type="match status" value="1"/>
</dbReference>
<feature type="domain" description="F-box" evidence="1">
    <location>
        <begin position="16"/>
        <end position="52"/>
    </location>
</feature>
<reference evidence="2" key="1">
    <citation type="submission" date="2019-07" db="EMBL/GenBank/DDBJ databases">
        <authorList>
            <person name="Dittberner H."/>
        </authorList>
    </citation>
    <scope>NUCLEOTIDE SEQUENCE [LARGE SCALE GENOMIC DNA]</scope>
</reference>
<proteinExistence type="predicted"/>
<dbReference type="Proteomes" id="UP000489600">
    <property type="component" value="Unassembled WGS sequence"/>
</dbReference>
<dbReference type="CDD" id="cd22160">
    <property type="entry name" value="F-box_AtFBL13-like"/>
    <property type="match status" value="1"/>
</dbReference>
<dbReference type="PROSITE" id="PS50181">
    <property type="entry name" value="FBOX"/>
    <property type="match status" value="1"/>
</dbReference>
<sequence>MKKQSDVFEISGDDDIDRLSNLPDFLLCHILLNLPTKDVVKSSVLSKRWRDLWPLVPGLDLKSGHFPAFVTFVDRFLGFNRRSRLQKLKLESQSHVIWWINTVLKRKIQHLHAIYNFSRCEGVPLFRNLSLLHVQFDDYRWETLPIFLESCPNLKSLLG</sequence>
<accession>A0A565CLK6</accession>
<dbReference type="SMART" id="SM00256">
    <property type="entry name" value="FBOX"/>
    <property type="match status" value="1"/>
</dbReference>
<dbReference type="Pfam" id="PF00646">
    <property type="entry name" value="F-box"/>
    <property type="match status" value="1"/>
</dbReference>
<dbReference type="InterPro" id="IPR036047">
    <property type="entry name" value="F-box-like_dom_sf"/>
</dbReference>
<dbReference type="EMBL" id="CABITT030000008">
    <property type="protein sequence ID" value="VVB14608.1"/>
    <property type="molecule type" value="Genomic_DNA"/>
</dbReference>
<dbReference type="Gene3D" id="1.20.1280.50">
    <property type="match status" value="1"/>
</dbReference>
<dbReference type="AlphaFoldDB" id="A0A565CLK6"/>
<keyword evidence="3" id="KW-1185">Reference proteome</keyword>
<dbReference type="OrthoDB" id="1088745at2759"/>
<organism evidence="2 3">
    <name type="scientific">Arabis nemorensis</name>
    <dbReference type="NCBI Taxonomy" id="586526"/>
    <lineage>
        <taxon>Eukaryota</taxon>
        <taxon>Viridiplantae</taxon>
        <taxon>Streptophyta</taxon>
        <taxon>Embryophyta</taxon>
        <taxon>Tracheophyta</taxon>
        <taxon>Spermatophyta</taxon>
        <taxon>Magnoliopsida</taxon>
        <taxon>eudicotyledons</taxon>
        <taxon>Gunneridae</taxon>
        <taxon>Pentapetalae</taxon>
        <taxon>rosids</taxon>
        <taxon>malvids</taxon>
        <taxon>Brassicales</taxon>
        <taxon>Brassicaceae</taxon>
        <taxon>Arabideae</taxon>
        <taxon>Arabis</taxon>
    </lineage>
</organism>
<dbReference type="SUPFAM" id="SSF81383">
    <property type="entry name" value="F-box domain"/>
    <property type="match status" value="1"/>
</dbReference>
<protein>
    <recommendedName>
        <fullName evidence="1">F-box domain-containing protein</fullName>
    </recommendedName>
</protein>